<dbReference type="AlphaFoldDB" id="A0A915JIL1"/>
<dbReference type="Proteomes" id="UP000887565">
    <property type="component" value="Unplaced"/>
</dbReference>
<keyword evidence="2" id="KW-1185">Reference proteome</keyword>
<organism evidence="2 3">
    <name type="scientific">Romanomermis culicivorax</name>
    <name type="common">Nematode worm</name>
    <dbReference type="NCBI Taxonomy" id="13658"/>
    <lineage>
        <taxon>Eukaryota</taxon>
        <taxon>Metazoa</taxon>
        <taxon>Ecdysozoa</taxon>
        <taxon>Nematoda</taxon>
        <taxon>Enoplea</taxon>
        <taxon>Dorylaimia</taxon>
        <taxon>Mermithida</taxon>
        <taxon>Mermithoidea</taxon>
        <taxon>Mermithidae</taxon>
        <taxon>Romanomermis</taxon>
    </lineage>
</organism>
<reference evidence="3" key="1">
    <citation type="submission" date="2022-11" db="UniProtKB">
        <authorList>
            <consortium name="WormBaseParasite"/>
        </authorList>
    </citation>
    <scope>IDENTIFICATION</scope>
</reference>
<name>A0A915JIL1_ROMCU</name>
<dbReference type="WBParaSite" id="nRc.2.0.1.t25953-RA">
    <property type="protein sequence ID" value="nRc.2.0.1.t25953-RA"/>
    <property type="gene ID" value="nRc.2.0.1.g25953"/>
</dbReference>
<sequence>MTSSGAGLPDDLPDEKSKNRLFSDARCRMNQQSPKLPINALSDLFHPPGSFTSQKLKHFLLPNPENCSMVLTQTAPPPMPLLP</sequence>
<protein>
    <submittedName>
        <fullName evidence="3">Uncharacterized protein</fullName>
    </submittedName>
</protein>
<proteinExistence type="predicted"/>
<evidence type="ECO:0000256" key="1">
    <source>
        <dbReference type="SAM" id="MobiDB-lite"/>
    </source>
</evidence>
<evidence type="ECO:0000313" key="2">
    <source>
        <dbReference type="Proteomes" id="UP000887565"/>
    </source>
</evidence>
<evidence type="ECO:0000313" key="3">
    <source>
        <dbReference type="WBParaSite" id="nRc.2.0.1.t25953-RA"/>
    </source>
</evidence>
<accession>A0A915JIL1</accession>
<feature type="region of interest" description="Disordered" evidence="1">
    <location>
        <begin position="1"/>
        <end position="21"/>
    </location>
</feature>